<accession>A0A392UDS7</accession>
<proteinExistence type="predicted"/>
<evidence type="ECO:0000313" key="2">
    <source>
        <dbReference type="EMBL" id="MCI71552.1"/>
    </source>
</evidence>
<dbReference type="AlphaFoldDB" id="A0A392UDS7"/>
<evidence type="ECO:0000256" key="1">
    <source>
        <dbReference type="SAM" id="MobiDB-lite"/>
    </source>
</evidence>
<sequence>ERERYFLVVWKNVRAHNHLCNVTWSEGYDVEVIYSIDKEDGKDASDVADGRSVNIATAEDGNQRADGDEGGERVIEEE</sequence>
<organism evidence="2 3">
    <name type="scientific">Trifolium medium</name>
    <dbReference type="NCBI Taxonomy" id="97028"/>
    <lineage>
        <taxon>Eukaryota</taxon>
        <taxon>Viridiplantae</taxon>
        <taxon>Streptophyta</taxon>
        <taxon>Embryophyta</taxon>
        <taxon>Tracheophyta</taxon>
        <taxon>Spermatophyta</taxon>
        <taxon>Magnoliopsida</taxon>
        <taxon>eudicotyledons</taxon>
        <taxon>Gunneridae</taxon>
        <taxon>Pentapetalae</taxon>
        <taxon>rosids</taxon>
        <taxon>fabids</taxon>
        <taxon>Fabales</taxon>
        <taxon>Fabaceae</taxon>
        <taxon>Papilionoideae</taxon>
        <taxon>50 kb inversion clade</taxon>
        <taxon>NPAAA clade</taxon>
        <taxon>Hologalegina</taxon>
        <taxon>IRL clade</taxon>
        <taxon>Trifolieae</taxon>
        <taxon>Trifolium</taxon>
    </lineage>
</organism>
<feature type="region of interest" description="Disordered" evidence="1">
    <location>
        <begin position="41"/>
        <end position="78"/>
    </location>
</feature>
<feature type="compositionally biased region" description="Basic and acidic residues" evidence="1">
    <location>
        <begin position="61"/>
        <end position="78"/>
    </location>
</feature>
<protein>
    <submittedName>
        <fullName evidence="2">Uncharacterized protein</fullName>
    </submittedName>
</protein>
<comment type="caution">
    <text evidence="2">The sequence shown here is derived from an EMBL/GenBank/DDBJ whole genome shotgun (WGS) entry which is preliminary data.</text>
</comment>
<reference evidence="2 3" key="1">
    <citation type="journal article" date="2018" name="Front. Plant Sci.">
        <title>Red Clover (Trifolium pratense) and Zigzag Clover (T. medium) - A Picture of Genomic Similarities and Differences.</title>
        <authorList>
            <person name="Dluhosova J."/>
            <person name="Istvanek J."/>
            <person name="Nedelnik J."/>
            <person name="Repkova J."/>
        </authorList>
    </citation>
    <scope>NUCLEOTIDE SEQUENCE [LARGE SCALE GENOMIC DNA]</scope>
    <source>
        <strain evidence="3">cv. 10/8</strain>
        <tissue evidence="2">Leaf</tissue>
    </source>
</reference>
<name>A0A392UDS7_9FABA</name>
<feature type="non-terminal residue" evidence="2">
    <location>
        <position position="1"/>
    </location>
</feature>
<evidence type="ECO:0000313" key="3">
    <source>
        <dbReference type="Proteomes" id="UP000265520"/>
    </source>
</evidence>
<dbReference type="EMBL" id="LXQA010798471">
    <property type="protein sequence ID" value="MCI71552.1"/>
    <property type="molecule type" value="Genomic_DNA"/>
</dbReference>
<dbReference type="Proteomes" id="UP000265520">
    <property type="component" value="Unassembled WGS sequence"/>
</dbReference>
<keyword evidence="3" id="KW-1185">Reference proteome</keyword>